<accession>A0A5A7PMY4</accession>
<dbReference type="EMBL" id="BKCP01004849">
    <property type="protein sequence ID" value="GER34124.1"/>
    <property type="molecule type" value="Genomic_DNA"/>
</dbReference>
<keyword evidence="2" id="KW-0378">Hydrolase</keyword>
<comment type="caution">
    <text evidence="2">The sequence shown here is derived from an EMBL/GenBank/DDBJ whole genome shotgun (WGS) entry which is preliminary data.</text>
</comment>
<protein>
    <submittedName>
        <fullName evidence="2">Phosphoribosyl-AMP cyclohydrolase</fullName>
    </submittedName>
</protein>
<organism evidence="2 3">
    <name type="scientific">Striga asiatica</name>
    <name type="common">Asiatic witchweed</name>
    <name type="synonym">Buchnera asiatica</name>
    <dbReference type="NCBI Taxonomy" id="4170"/>
    <lineage>
        <taxon>Eukaryota</taxon>
        <taxon>Viridiplantae</taxon>
        <taxon>Streptophyta</taxon>
        <taxon>Embryophyta</taxon>
        <taxon>Tracheophyta</taxon>
        <taxon>Spermatophyta</taxon>
        <taxon>Magnoliopsida</taxon>
        <taxon>eudicotyledons</taxon>
        <taxon>Gunneridae</taxon>
        <taxon>Pentapetalae</taxon>
        <taxon>asterids</taxon>
        <taxon>lamiids</taxon>
        <taxon>Lamiales</taxon>
        <taxon>Orobanchaceae</taxon>
        <taxon>Buchnereae</taxon>
        <taxon>Striga</taxon>
    </lineage>
</organism>
<evidence type="ECO:0000313" key="2">
    <source>
        <dbReference type="EMBL" id="GER34124.1"/>
    </source>
</evidence>
<dbReference type="Proteomes" id="UP000325081">
    <property type="component" value="Unassembled WGS sequence"/>
</dbReference>
<keyword evidence="1" id="KW-0812">Transmembrane</keyword>
<name>A0A5A7PMY4_STRAF</name>
<feature type="transmembrane region" description="Helical" evidence="1">
    <location>
        <begin position="22"/>
        <end position="43"/>
    </location>
</feature>
<evidence type="ECO:0000313" key="3">
    <source>
        <dbReference type="Proteomes" id="UP000325081"/>
    </source>
</evidence>
<keyword evidence="3" id="KW-1185">Reference proteome</keyword>
<proteinExistence type="predicted"/>
<dbReference type="AlphaFoldDB" id="A0A5A7PMY4"/>
<keyword evidence="1" id="KW-0472">Membrane</keyword>
<gene>
    <name evidence="2" type="ORF">STAS_10312</name>
</gene>
<reference evidence="3" key="1">
    <citation type="journal article" date="2019" name="Curr. Biol.">
        <title>Genome Sequence of Striga asiatica Provides Insight into the Evolution of Plant Parasitism.</title>
        <authorList>
            <person name="Yoshida S."/>
            <person name="Kim S."/>
            <person name="Wafula E.K."/>
            <person name="Tanskanen J."/>
            <person name="Kim Y.M."/>
            <person name="Honaas L."/>
            <person name="Yang Z."/>
            <person name="Spallek T."/>
            <person name="Conn C.E."/>
            <person name="Ichihashi Y."/>
            <person name="Cheong K."/>
            <person name="Cui S."/>
            <person name="Der J.P."/>
            <person name="Gundlach H."/>
            <person name="Jiao Y."/>
            <person name="Hori C."/>
            <person name="Ishida J.K."/>
            <person name="Kasahara H."/>
            <person name="Kiba T."/>
            <person name="Kim M.S."/>
            <person name="Koo N."/>
            <person name="Laohavisit A."/>
            <person name="Lee Y.H."/>
            <person name="Lumba S."/>
            <person name="McCourt P."/>
            <person name="Mortimer J.C."/>
            <person name="Mutuku J.M."/>
            <person name="Nomura T."/>
            <person name="Sasaki-Sekimoto Y."/>
            <person name="Seto Y."/>
            <person name="Wang Y."/>
            <person name="Wakatake T."/>
            <person name="Sakakibara H."/>
            <person name="Demura T."/>
            <person name="Yamaguchi S."/>
            <person name="Yoneyama K."/>
            <person name="Manabe R.I."/>
            <person name="Nelson D.C."/>
            <person name="Schulman A.H."/>
            <person name="Timko M.P."/>
            <person name="dePamphilis C.W."/>
            <person name="Choi D."/>
            <person name="Shirasu K."/>
        </authorList>
    </citation>
    <scope>NUCLEOTIDE SEQUENCE [LARGE SCALE GENOMIC DNA]</scope>
    <source>
        <strain evidence="3">cv. UVA1</strain>
    </source>
</reference>
<keyword evidence="1" id="KW-1133">Transmembrane helix</keyword>
<sequence length="107" mass="12019">MDWTSSKAGAGSELNAYDIKDGWIMTAALFIDSRFVFFFSFIFSSAEPLLQQQPPGQILELNPVDTEQIRSNIAAIFTKLATTKSMKKFQQVAWGNGERKCRTCSEN</sequence>
<evidence type="ECO:0000256" key="1">
    <source>
        <dbReference type="SAM" id="Phobius"/>
    </source>
</evidence>
<dbReference type="GO" id="GO:0016787">
    <property type="term" value="F:hydrolase activity"/>
    <property type="evidence" value="ECO:0007669"/>
    <property type="project" value="UniProtKB-KW"/>
</dbReference>